<sequence>MVLPNGGWNLDLFRMWLPEDIIKHIVSIPSPHPNSRPDRIVWTRTTSGTFSIRRAFWYLKEDFLTSWSSLFDIILWRIWNNKNLFIFQNITWTVDELLKVSLCWARQYEAIHKNPKKSRHKLNLNLALNGTLVHLHTDRVVATLFGDATASEVARD</sequence>
<accession>A0A9D3U969</accession>
<dbReference type="Proteomes" id="UP000828251">
    <property type="component" value="Unassembled WGS sequence"/>
</dbReference>
<protein>
    <recommendedName>
        <fullName evidence="3">Reverse transcriptase zinc-binding domain-containing protein</fullName>
    </recommendedName>
</protein>
<name>A0A9D3U969_9ROSI</name>
<dbReference type="OrthoDB" id="1113207at2759"/>
<reference evidence="1 2" key="1">
    <citation type="journal article" date="2021" name="Plant Biotechnol. J.">
        <title>Multi-omics assisted identification of the key and species-specific regulatory components of drought-tolerant mechanisms in Gossypium stocksii.</title>
        <authorList>
            <person name="Yu D."/>
            <person name="Ke L."/>
            <person name="Zhang D."/>
            <person name="Wu Y."/>
            <person name="Sun Y."/>
            <person name="Mei J."/>
            <person name="Sun J."/>
            <person name="Sun Y."/>
        </authorList>
    </citation>
    <scope>NUCLEOTIDE SEQUENCE [LARGE SCALE GENOMIC DNA]</scope>
    <source>
        <strain evidence="2">cv. E1</strain>
        <tissue evidence="1">Leaf</tissue>
    </source>
</reference>
<dbReference type="AlphaFoldDB" id="A0A9D3U969"/>
<comment type="caution">
    <text evidence="1">The sequence shown here is derived from an EMBL/GenBank/DDBJ whole genome shotgun (WGS) entry which is preliminary data.</text>
</comment>
<dbReference type="EMBL" id="JAIQCV010000013">
    <property type="protein sequence ID" value="KAH1032159.1"/>
    <property type="molecule type" value="Genomic_DNA"/>
</dbReference>
<organism evidence="1 2">
    <name type="scientific">Gossypium stocksii</name>
    <dbReference type="NCBI Taxonomy" id="47602"/>
    <lineage>
        <taxon>Eukaryota</taxon>
        <taxon>Viridiplantae</taxon>
        <taxon>Streptophyta</taxon>
        <taxon>Embryophyta</taxon>
        <taxon>Tracheophyta</taxon>
        <taxon>Spermatophyta</taxon>
        <taxon>Magnoliopsida</taxon>
        <taxon>eudicotyledons</taxon>
        <taxon>Gunneridae</taxon>
        <taxon>Pentapetalae</taxon>
        <taxon>rosids</taxon>
        <taxon>malvids</taxon>
        <taxon>Malvales</taxon>
        <taxon>Malvaceae</taxon>
        <taxon>Malvoideae</taxon>
        <taxon>Gossypium</taxon>
    </lineage>
</organism>
<gene>
    <name evidence="1" type="ORF">J1N35_044333</name>
</gene>
<proteinExistence type="predicted"/>
<keyword evidence="2" id="KW-1185">Reference proteome</keyword>
<evidence type="ECO:0000313" key="1">
    <source>
        <dbReference type="EMBL" id="KAH1032159.1"/>
    </source>
</evidence>
<evidence type="ECO:0008006" key="3">
    <source>
        <dbReference type="Google" id="ProtNLM"/>
    </source>
</evidence>
<evidence type="ECO:0000313" key="2">
    <source>
        <dbReference type="Proteomes" id="UP000828251"/>
    </source>
</evidence>